<dbReference type="OrthoDB" id="7859635at2"/>
<evidence type="ECO:0000313" key="1">
    <source>
        <dbReference type="EMBL" id="SEV89854.1"/>
    </source>
</evidence>
<gene>
    <name evidence="1" type="ORF">SAMN04488515_0129</name>
</gene>
<keyword evidence="2" id="KW-1185">Reference proteome</keyword>
<proteinExistence type="predicted"/>
<dbReference type="STRING" id="364200.SAMN04488515_0129"/>
<organism evidence="1 2">
    <name type="scientific">Cognatiyoonia koreensis</name>
    <dbReference type="NCBI Taxonomy" id="364200"/>
    <lineage>
        <taxon>Bacteria</taxon>
        <taxon>Pseudomonadati</taxon>
        <taxon>Pseudomonadota</taxon>
        <taxon>Alphaproteobacteria</taxon>
        <taxon>Rhodobacterales</taxon>
        <taxon>Paracoccaceae</taxon>
        <taxon>Cognatiyoonia</taxon>
    </lineage>
</organism>
<sequence length="244" mass="27059">MRVAVIGSSHVGAIKEALPQIRAAYPTVRLDFFAVPGGVFRRCVLRGEVFRTKPQSDAEAAMILQVNGTLSCDVADHDHIWVVGYRFAYGAVLQAWINNNDPQTEMLAALGESVERIATQFGPDRRITLTPAPYPSLRTRAPGPKHEMRMARIQRHPERDAIFTAYETALTQFVKTAGYHCVLQPADTRAAPFATDNRFLIGAKDFQHGQPLQGDLRHMNHSYGRAVFAAFAEQRLGLMPETSG</sequence>
<accession>A0A1I0MNQ9</accession>
<dbReference type="AlphaFoldDB" id="A0A1I0MNQ9"/>
<protein>
    <recommendedName>
        <fullName evidence="3">SGNH/GDSL hydrolase family protein</fullName>
    </recommendedName>
</protein>
<evidence type="ECO:0000313" key="2">
    <source>
        <dbReference type="Proteomes" id="UP000199167"/>
    </source>
</evidence>
<dbReference type="Proteomes" id="UP000199167">
    <property type="component" value="Unassembled WGS sequence"/>
</dbReference>
<dbReference type="EMBL" id="FOIZ01000001">
    <property type="protein sequence ID" value="SEV89854.1"/>
    <property type="molecule type" value="Genomic_DNA"/>
</dbReference>
<evidence type="ECO:0008006" key="3">
    <source>
        <dbReference type="Google" id="ProtNLM"/>
    </source>
</evidence>
<name>A0A1I0MNQ9_9RHOB</name>
<reference evidence="1 2" key="1">
    <citation type="submission" date="2016-10" db="EMBL/GenBank/DDBJ databases">
        <authorList>
            <person name="de Groot N.N."/>
        </authorList>
    </citation>
    <scope>NUCLEOTIDE SEQUENCE [LARGE SCALE GENOMIC DNA]</scope>
    <source>
        <strain evidence="1 2">DSM 17925</strain>
    </source>
</reference>
<dbReference type="RefSeq" id="WP_089989006.1">
    <property type="nucleotide sequence ID" value="NZ_FOIZ01000001.1"/>
</dbReference>